<dbReference type="Pfam" id="PF06305">
    <property type="entry name" value="LapA_dom"/>
    <property type="match status" value="1"/>
</dbReference>
<dbReference type="PANTHER" id="PTHR41335:SF1">
    <property type="entry name" value="MEMBRANE PROTEIN"/>
    <property type="match status" value="1"/>
</dbReference>
<dbReference type="GO" id="GO:0005886">
    <property type="term" value="C:plasma membrane"/>
    <property type="evidence" value="ECO:0007669"/>
    <property type="project" value="InterPro"/>
</dbReference>
<dbReference type="InterPro" id="IPR010445">
    <property type="entry name" value="LapA_dom"/>
</dbReference>
<gene>
    <name evidence="8" type="ORF">HMPREF9087_2457</name>
</gene>
<evidence type="ECO:0000256" key="4">
    <source>
        <dbReference type="ARBA" id="ARBA00023136"/>
    </source>
</evidence>
<protein>
    <recommendedName>
        <fullName evidence="7">Lipopolysaccharide assembly protein A domain-containing protein</fullName>
    </recommendedName>
</protein>
<comment type="caution">
    <text evidence="8">The sequence shown here is derived from an EMBL/GenBank/DDBJ whole genome shotgun (WGS) entry which is preliminary data.</text>
</comment>
<feature type="domain" description="Lipopolysaccharide assembly protein A" evidence="7">
    <location>
        <begin position="24"/>
        <end position="81"/>
    </location>
</feature>
<keyword evidence="4 6" id="KW-0472">Membrane</keyword>
<name>F0EM15_ENTCA</name>
<organism evidence="8 9">
    <name type="scientific">Enterococcus casseliflavus ATCC 12755</name>
    <dbReference type="NCBI Taxonomy" id="888066"/>
    <lineage>
        <taxon>Bacteria</taxon>
        <taxon>Bacillati</taxon>
        <taxon>Bacillota</taxon>
        <taxon>Bacilli</taxon>
        <taxon>Lactobacillales</taxon>
        <taxon>Enterococcaceae</taxon>
        <taxon>Enterococcus</taxon>
    </lineage>
</organism>
<reference evidence="8 9" key="1">
    <citation type="submission" date="2011-01" db="EMBL/GenBank/DDBJ databases">
        <authorList>
            <person name="Muzny D."/>
            <person name="Qin X."/>
            <person name="Deng J."/>
            <person name="Jiang H."/>
            <person name="Liu Y."/>
            <person name="Qu J."/>
            <person name="Song X.-Z."/>
            <person name="Zhang L."/>
            <person name="Thornton R."/>
            <person name="Coyle M."/>
            <person name="Francisco L."/>
            <person name="Jackson L."/>
            <person name="Javaid M."/>
            <person name="Korchina V."/>
            <person name="Kovar C."/>
            <person name="Mata R."/>
            <person name="Mathew T."/>
            <person name="Ngo R."/>
            <person name="Nguyen L."/>
            <person name="Nguyen N."/>
            <person name="Okwuonu G."/>
            <person name="Ongeri F."/>
            <person name="Pham C."/>
            <person name="Simmons D."/>
            <person name="Wilczek-Boney K."/>
            <person name="Hale W."/>
            <person name="Jakkamsetti A."/>
            <person name="Pham P."/>
            <person name="Ruth R."/>
            <person name="San Lucas F."/>
            <person name="Warren J."/>
            <person name="Zhang J."/>
            <person name="Zhao Z."/>
            <person name="Zhou C."/>
            <person name="Zhu D."/>
            <person name="Lee S."/>
            <person name="Bess C."/>
            <person name="Blankenburg K."/>
            <person name="Forbes L."/>
            <person name="Fu Q."/>
            <person name="Gubbala S."/>
            <person name="Hirani K."/>
            <person name="Jayaseelan J.C."/>
            <person name="Lara F."/>
            <person name="Munidasa M."/>
            <person name="Palculict T."/>
            <person name="Patil S."/>
            <person name="Pu L.-L."/>
            <person name="Saada N."/>
            <person name="Tang L."/>
            <person name="Weissenberger G."/>
            <person name="Zhu Y."/>
            <person name="Hemphill L."/>
            <person name="Shang Y."/>
            <person name="Youmans B."/>
            <person name="Ayvaz T."/>
            <person name="Ross M."/>
            <person name="Santibanez J."/>
            <person name="Aqrawi P."/>
            <person name="Gross S."/>
            <person name="Joshi V."/>
            <person name="Fowler G."/>
            <person name="Nazareth L."/>
            <person name="Reid J."/>
            <person name="Worley K."/>
            <person name="Petrosino J."/>
            <person name="Highlander S."/>
            <person name="Gibbs R."/>
        </authorList>
    </citation>
    <scope>NUCLEOTIDE SEQUENCE [LARGE SCALE GENOMIC DNA]</scope>
    <source>
        <strain evidence="8 9">ATCC 12755</strain>
    </source>
</reference>
<feature type="compositionally biased region" description="Basic and acidic residues" evidence="5">
    <location>
        <begin position="136"/>
        <end position="145"/>
    </location>
</feature>
<evidence type="ECO:0000313" key="9">
    <source>
        <dbReference type="Proteomes" id="UP000004835"/>
    </source>
</evidence>
<dbReference type="AlphaFoldDB" id="F0EM15"/>
<evidence type="ECO:0000256" key="3">
    <source>
        <dbReference type="ARBA" id="ARBA00022989"/>
    </source>
</evidence>
<evidence type="ECO:0000256" key="1">
    <source>
        <dbReference type="ARBA" id="ARBA00022475"/>
    </source>
</evidence>
<keyword evidence="2 6" id="KW-0812">Transmembrane</keyword>
<keyword evidence="1" id="KW-1003">Cell membrane</keyword>
<dbReference type="HOGENOM" id="CLU_142842_1_0_9"/>
<dbReference type="RefSeq" id="WP_005236087.1">
    <property type="nucleotide sequence ID" value="NZ_GL872323.1"/>
</dbReference>
<evidence type="ECO:0000256" key="6">
    <source>
        <dbReference type="SAM" id="Phobius"/>
    </source>
</evidence>
<evidence type="ECO:0000313" key="8">
    <source>
        <dbReference type="EMBL" id="EGC68857.1"/>
    </source>
</evidence>
<accession>F0EM15</accession>
<dbReference type="Proteomes" id="UP000004835">
    <property type="component" value="Unassembled WGS sequence"/>
</dbReference>
<evidence type="ECO:0000256" key="2">
    <source>
        <dbReference type="ARBA" id="ARBA00022692"/>
    </source>
</evidence>
<feature type="region of interest" description="Disordered" evidence="5">
    <location>
        <begin position="110"/>
        <end position="145"/>
    </location>
</feature>
<sequence length="145" mass="16288">MKNQWRVIVGILLILVIVLFAVANNMTVPINFGFTTIQSPLILVIIGSALLGALILLLVSTSAMFRQKKELKQLRKELSDYRTNNEKVLQDEREALEREYINKQAELAARQQQLDDQEAQLSSRAAGASTPPTIDEEMKSFESQA</sequence>
<keyword evidence="3 6" id="KW-1133">Transmembrane helix</keyword>
<proteinExistence type="predicted"/>
<evidence type="ECO:0000259" key="7">
    <source>
        <dbReference type="Pfam" id="PF06305"/>
    </source>
</evidence>
<feature type="transmembrane region" description="Helical" evidence="6">
    <location>
        <begin position="41"/>
        <end position="65"/>
    </location>
</feature>
<dbReference type="PANTHER" id="PTHR41335">
    <property type="entry name" value="MEMBRANE PROTEIN-RELATED"/>
    <property type="match status" value="1"/>
</dbReference>
<feature type="compositionally biased region" description="Polar residues" evidence="5">
    <location>
        <begin position="110"/>
        <end position="123"/>
    </location>
</feature>
<evidence type="ECO:0000256" key="5">
    <source>
        <dbReference type="SAM" id="MobiDB-lite"/>
    </source>
</evidence>
<dbReference type="EMBL" id="AEWT01000024">
    <property type="protein sequence ID" value="EGC68857.1"/>
    <property type="molecule type" value="Genomic_DNA"/>
</dbReference>